<organism evidence="6 7">
    <name type="scientific">Kosakonia oryzae</name>
    <dbReference type="NCBI Taxonomy" id="497725"/>
    <lineage>
        <taxon>Bacteria</taxon>
        <taxon>Pseudomonadati</taxon>
        <taxon>Pseudomonadota</taxon>
        <taxon>Gammaproteobacteria</taxon>
        <taxon>Enterobacterales</taxon>
        <taxon>Enterobacteriaceae</taxon>
        <taxon>Kosakonia</taxon>
    </lineage>
</organism>
<keyword evidence="3" id="KW-0238">DNA-binding</keyword>
<evidence type="ECO:0000313" key="7">
    <source>
        <dbReference type="Proteomes" id="UP000182314"/>
    </source>
</evidence>
<dbReference type="NCBIfam" id="TIGR02479">
    <property type="entry name" value="FliA_WhiG"/>
    <property type="match status" value="1"/>
</dbReference>
<dbReference type="InterPro" id="IPR007627">
    <property type="entry name" value="RNA_pol_sigma70_r2"/>
</dbReference>
<dbReference type="GO" id="GO:0003677">
    <property type="term" value="F:DNA binding"/>
    <property type="evidence" value="ECO:0007669"/>
    <property type="project" value="UniProtKB-KW"/>
</dbReference>
<feature type="domain" description="RNA polymerase sigma-70" evidence="5">
    <location>
        <begin position="209"/>
        <end position="235"/>
    </location>
</feature>
<reference evidence="6 7" key="1">
    <citation type="submission" date="2016-10" db="EMBL/GenBank/DDBJ databases">
        <authorList>
            <person name="Varghese N."/>
            <person name="Submissions S."/>
        </authorList>
    </citation>
    <scope>NUCLEOTIDE SEQUENCE [LARGE SCALE GENOMIC DNA]</scope>
    <source>
        <strain evidence="6 7">CGMCC 1.7012</strain>
    </source>
</reference>
<dbReference type="Proteomes" id="UP000182314">
    <property type="component" value="Unassembled WGS sequence"/>
</dbReference>
<dbReference type="GO" id="GO:0006352">
    <property type="term" value="P:DNA-templated transcription initiation"/>
    <property type="evidence" value="ECO:0007669"/>
    <property type="project" value="InterPro"/>
</dbReference>
<dbReference type="Pfam" id="PF04545">
    <property type="entry name" value="Sigma70_r4"/>
    <property type="match status" value="1"/>
</dbReference>
<dbReference type="InterPro" id="IPR014284">
    <property type="entry name" value="RNA_pol_sigma-70_dom"/>
</dbReference>
<evidence type="ECO:0000259" key="5">
    <source>
        <dbReference type="PROSITE" id="PS00716"/>
    </source>
</evidence>
<dbReference type="NCBIfam" id="TIGR02937">
    <property type="entry name" value="sigma70-ECF"/>
    <property type="match status" value="1"/>
</dbReference>
<protein>
    <submittedName>
        <fullName evidence="6">RNA polymerase sigma factor for flagellar operon FliA</fullName>
    </submittedName>
</protein>
<dbReference type="Gene3D" id="1.10.1740.10">
    <property type="match status" value="1"/>
</dbReference>
<dbReference type="SUPFAM" id="SSF88659">
    <property type="entry name" value="Sigma3 and sigma4 domains of RNA polymerase sigma factors"/>
    <property type="match status" value="2"/>
</dbReference>
<keyword evidence="1" id="KW-0805">Transcription regulation</keyword>
<dbReference type="PANTHER" id="PTHR30385">
    <property type="entry name" value="SIGMA FACTOR F FLAGELLAR"/>
    <property type="match status" value="1"/>
</dbReference>
<dbReference type="GO" id="GO:0016987">
    <property type="term" value="F:sigma factor activity"/>
    <property type="evidence" value="ECO:0007669"/>
    <property type="project" value="UniProtKB-KW"/>
</dbReference>
<dbReference type="Gene3D" id="1.20.140.160">
    <property type="match status" value="1"/>
</dbReference>
<comment type="caution">
    <text evidence="6">The sequence shown here is derived from an EMBL/GenBank/DDBJ whole genome shotgun (WGS) entry which is preliminary data.</text>
</comment>
<dbReference type="EMBL" id="FOKO01000004">
    <property type="protein sequence ID" value="SFC75920.1"/>
    <property type="molecule type" value="Genomic_DNA"/>
</dbReference>
<dbReference type="PANTHER" id="PTHR30385:SF7">
    <property type="entry name" value="RNA POLYMERASE SIGMA FACTOR FLIA"/>
    <property type="match status" value="1"/>
</dbReference>
<dbReference type="NCBIfam" id="NF005413">
    <property type="entry name" value="PRK06986.1"/>
    <property type="match status" value="1"/>
</dbReference>
<dbReference type="PRINTS" id="PR00046">
    <property type="entry name" value="SIGMA70FCT"/>
</dbReference>
<evidence type="ECO:0000256" key="3">
    <source>
        <dbReference type="ARBA" id="ARBA00023125"/>
    </source>
</evidence>
<keyword evidence="4" id="KW-0804">Transcription</keyword>
<gene>
    <name evidence="6" type="ORF">SAMN05216286_3124</name>
</gene>
<evidence type="ECO:0000256" key="2">
    <source>
        <dbReference type="ARBA" id="ARBA00023082"/>
    </source>
</evidence>
<dbReference type="InterPro" id="IPR013324">
    <property type="entry name" value="RNA_pol_sigma_r3/r4-like"/>
</dbReference>
<evidence type="ECO:0000256" key="1">
    <source>
        <dbReference type="ARBA" id="ARBA00023015"/>
    </source>
</evidence>
<dbReference type="Pfam" id="PF04539">
    <property type="entry name" value="Sigma70_r3"/>
    <property type="match status" value="1"/>
</dbReference>
<dbReference type="PROSITE" id="PS00716">
    <property type="entry name" value="SIGMA70_2"/>
    <property type="match status" value="1"/>
</dbReference>
<accession>A0AA94KQS5</accession>
<keyword evidence="6" id="KW-0282">Flagellum</keyword>
<dbReference type="SUPFAM" id="SSF88946">
    <property type="entry name" value="Sigma2 domain of RNA polymerase sigma factors"/>
    <property type="match status" value="1"/>
</dbReference>
<dbReference type="InterPro" id="IPR000943">
    <property type="entry name" value="RNA_pol_sigma70"/>
</dbReference>
<dbReference type="InterPro" id="IPR007624">
    <property type="entry name" value="RNA_pol_sigma70_r3"/>
</dbReference>
<proteinExistence type="predicted"/>
<keyword evidence="6" id="KW-0966">Cell projection</keyword>
<dbReference type="InterPro" id="IPR012845">
    <property type="entry name" value="RNA_pol_sigma_FliA_WhiG"/>
</dbReference>
<keyword evidence="6" id="KW-0969">Cilium</keyword>
<name>A0AA94KQS5_9ENTR</name>
<dbReference type="Pfam" id="PF04542">
    <property type="entry name" value="Sigma70_r2"/>
    <property type="match status" value="1"/>
</dbReference>
<dbReference type="AlphaFoldDB" id="A0AA94KQS5"/>
<keyword evidence="2" id="KW-0731">Sigma factor</keyword>
<evidence type="ECO:0000256" key="4">
    <source>
        <dbReference type="ARBA" id="ARBA00023163"/>
    </source>
</evidence>
<evidence type="ECO:0000313" key="6">
    <source>
        <dbReference type="EMBL" id="SFC75920.1"/>
    </source>
</evidence>
<dbReference type="InterPro" id="IPR013325">
    <property type="entry name" value="RNA_pol_sigma_r2"/>
</dbReference>
<dbReference type="CDD" id="cd06171">
    <property type="entry name" value="Sigma70_r4"/>
    <property type="match status" value="1"/>
</dbReference>
<dbReference type="GO" id="GO:0003899">
    <property type="term" value="F:DNA-directed RNA polymerase activity"/>
    <property type="evidence" value="ECO:0007669"/>
    <property type="project" value="InterPro"/>
</dbReference>
<sequence length="245" mass="27881">MVIVNGIYSSDGTIQKEQLWPKYGYLVRYEALKLQSKLSSSVDIDDLIQAGAIALLDAVEQFDPTKGVKMSVYIAQRLRWAFMDELREHDWVPRRVRRKSREVSAAIMRVEQSTGGAASEADVAAEMGMSLQEYQQTLAETNTSMLCSLDELQELLADGLELEELEQDHLDPLHDALLGDLTKQVSNEIKALPEREQTLLNLYYQQDLNMKEVGVLLGITETRVSQLHSQTIKRLRARLEERGWE</sequence>
<dbReference type="InterPro" id="IPR007630">
    <property type="entry name" value="RNA_pol_sigma70_r4"/>
</dbReference>